<dbReference type="OrthoDB" id="9763697at2"/>
<evidence type="ECO:0000313" key="3">
    <source>
        <dbReference type="EMBL" id="SEN44783.1"/>
    </source>
</evidence>
<keyword evidence="4" id="KW-1185">Reference proteome</keyword>
<dbReference type="RefSeq" id="WP_091210537.1">
    <property type="nucleotide sequence ID" value="NZ_FOCL01000003.1"/>
</dbReference>
<proteinExistence type="predicted"/>
<feature type="domain" description="DUF4132" evidence="1">
    <location>
        <begin position="450"/>
        <end position="629"/>
    </location>
</feature>
<evidence type="ECO:0000259" key="1">
    <source>
        <dbReference type="Pfam" id="PF13569"/>
    </source>
</evidence>
<accession>A0A1H8GLF6</accession>
<feature type="domain" description="DUF7737" evidence="2">
    <location>
        <begin position="752"/>
        <end position="855"/>
    </location>
</feature>
<dbReference type="InterPro" id="IPR056639">
    <property type="entry name" value="DUF7737"/>
</dbReference>
<dbReference type="STRING" id="551995.SAMN05192574_103191"/>
<evidence type="ECO:0000313" key="4">
    <source>
        <dbReference type="Proteomes" id="UP000198942"/>
    </source>
</evidence>
<dbReference type="AlphaFoldDB" id="A0A1H8GLF6"/>
<reference evidence="4" key="1">
    <citation type="submission" date="2016-10" db="EMBL/GenBank/DDBJ databases">
        <authorList>
            <person name="Varghese N."/>
            <person name="Submissions S."/>
        </authorList>
    </citation>
    <scope>NUCLEOTIDE SEQUENCE [LARGE SCALE GENOMIC DNA]</scope>
    <source>
        <strain evidence="4">Gh-48</strain>
    </source>
</reference>
<gene>
    <name evidence="3" type="ORF">SAMN05192574_103191</name>
</gene>
<dbReference type="Proteomes" id="UP000198942">
    <property type="component" value="Unassembled WGS sequence"/>
</dbReference>
<name>A0A1H8GLF6_9SPHI</name>
<dbReference type="InterPro" id="IPR025406">
    <property type="entry name" value="DUF4132"/>
</dbReference>
<organism evidence="3 4">
    <name type="scientific">Mucilaginibacter gossypiicola</name>
    <dbReference type="NCBI Taxonomy" id="551995"/>
    <lineage>
        <taxon>Bacteria</taxon>
        <taxon>Pseudomonadati</taxon>
        <taxon>Bacteroidota</taxon>
        <taxon>Sphingobacteriia</taxon>
        <taxon>Sphingobacteriales</taxon>
        <taxon>Sphingobacteriaceae</taxon>
        <taxon>Mucilaginibacter</taxon>
    </lineage>
</organism>
<dbReference type="Pfam" id="PF13569">
    <property type="entry name" value="DUF4132"/>
    <property type="match status" value="1"/>
</dbReference>
<evidence type="ECO:0000259" key="2">
    <source>
        <dbReference type="Pfam" id="PF24879"/>
    </source>
</evidence>
<dbReference type="EMBL" id="FOCL01000003">
    <property type="protein sequence ID" value="SEN44783.1"/>
    <property type="molecule type" value="Genomic_DNA"/>
</dbReference>
<dbReference type="Pfam" id="PF24879">
    <property type="entry name" value="DUF7737"/>
    <property type="match status" value="1"/>
</dbReference>
<sequence>MGFSDLFKRFLPKAAVATGLMSEQDVFFDDVINRTRDEFEDDKWWWNFKAAESEVFKQEILSLSDKDKTAFIIHSVKVVNDYHRAARSLSSDNRTYQLISIRQAFLKHLFKMRIEMDDDDFADIIKTAVSYSQKYWGVKVPLKGILNQLQKKYEARLPSPVVADALEKLLIKLRASSNAYDELETSRLREQVLIILSPTGKAQVTLFPGGDELPKIINRDIASLPGEERNIWYQLIDAAKKAGSAKPSKKYLQDGKTILDQLGLEKFKQAFIPWLDHLINLKEKQVASSVDYGYATYDVVKYEFLSAPATECFKGLIWLCAMLKDNILLNRIAMLADRAYRKIPGHGQTSTAIGNACLYTLYKTEGLEGIGHLSRLKVKIKLASTLNLIEKYLVQAAEDRNLPVDDIEDLAIDDHELVNHERTFIVGEFKAVLRIEKIGKVSLSWIKADGTSQKSEPVYVKESYPVELKEIKLAAKQIELSLNAQRDRIDASFKQGRKLSRNHFDTYYFNHGLISYLSRDLIWKFGSNEIETEGYWWDGAWVNRLGKMVDVAGAETVSLWHPSTVSAETVSEWRTFFLDKQIQQPIKQAFREVYLLTDAEINTRTYSNRMAGHILKQHQFNSLAGVRGWKYTIQGGFDNGANGIASIKLPAFNMIAEYWTNAVEGENSLNRSGIFNYIATDQVRFNYATQPGTAQLIDIPVELFSEVMRDVDLFVGVASVGNDPNWRDNGGLPDYRNYWQSYSFGELTEIAKGRKEILERLLPRLKIAKVAEIKDKFLVVTGKKRIYKIHLGSTNILMEPNDQYLCIVPDQSKKNITENVFLPFEGDNGLSVIISKAFLLADDDKIKDPTILSQIGR</sequence>
<protein>
    <submittedName>
        <fullName evidence="3">Uncharacterized protein</fullName>
    </submittedName>
</protein>